<dbReference type="AlphaFoldDB" id="A0AAN7B9K6"/>
<evidence type="ECO:0000256" key="1">
    <source>
        <dbReference type="SAM" id="MobiDB-lite"/>
    </source>
</evidence>
<accession>A0AAN7B9K6</accession>
<dbReference type="EMBL" id="MU858084">
    <property type="protein sequence ID" value="KAK4215107.1"/>
    <property type="molecule type" value="Genomic_DNA"/>
</dbReference>
<feature type="compositionally biased region" description="Polar residues" evidence="1">
    <location>
        <begin position="1"/>
        <end position="10"/>
    </location>
</feature>
<reference evidence="2" key="1">
    <citation type="journal article" date="2023" name="Mol. Phylogenet. Evol.">
        <title>Genome-scale phylogeny and comparative genomics of the fungal order Sordariales.</title>
        <authorList>
            <person name="Hensen N."/>
            <person name="Bonometti L."/>
            <person name="Westerberg I."/>
            <person name="Brannstrom I.O."/>
            <person name="Guillou S."/>
            <person name="Cros-Aarteil S."/>
            <person name="Calhoun S."/>
            <person name="Haridas S."/>
            <person name="Kuo A."/>
            <person name="Mondo S."/>
            <person name="Pangilinan J."/>
            <person name="Riley R."/>
            <person name="LaButti K."/>
            <person name="Andreopoulos B."/>
            <person name="Lipzen A."/>
            <person name="Chen C."/>
            <person name="Yan M."/>
            <person name="Daum C."/>
            <person name="Ng V."/>
            <person name="Clum A."/>
            <person name="Steindorff A."/>
            <person name="Ohm R.A."/>
            <person name="Martin F."/>
            <person name="Silar P."/>
            <person name="Natvig D.O."/>
            <person name="Lalanne C."/>
            <person name="Gautier V."/>
            <person name="Ament-Velasquez S.L."/>
            <person name="Kruys A."/>
            <person name="Hutchinson M.I."/>
            <person name="Powell A.J."/>
            <person name="Barry K."/>
            <person name="Miller A.N."/>
            <person name="Grigoriev I.V."/>
            <person name="Debuchy R."/>
            <person name="Gladieux P."/>
            <person name="Hiltunen Thoren M."/>
            <person name="Johannesson H."/>
        </authorList>
    </citation>
    <scope>NUCLEOTIDE SEQUENCE</scope>
    <source>
        <strain evidence="2">PSN293</strain>
    </source>
</reference>
<name>A0AAN7B9K6_9PEZI</name>
<feature type="compositionally biased region" description="Polar residues" evidence="1">
    <location>
        <begin position="26"/>
        <end position="38"/>
    </location>
</feature>
<feature type="region of interest" description="Disordered" evidence="1">
    <location>
        <begin position="261"/>
        <end position="283"/>
    </location>
</feature>
<evidence type="ECO:0000313" key="3">
    <source>
        <dbReference type="Proteomes" id="UP001301769"/>
    </source>
</evidence>
<feature type="region of interest" description="Disordered" evidence="1">
    <location>
        <begin position="1"/>
        <end position="102"/>
    </location>
</feature>
<feature type="compositionally biased region" description="Low complexity" evidence="1">
    <location>
        <begin position="201"/>
        <end position="238"/>
    </location>
</feature>
<feature type="compositionally biased region" description="Polar residues" evidence="1">
    <location>
        <begin position="187"/>
        <end position="200"/>
    </location>
</feature>
<dbReference type="Proteomes" id="UP001301769">
    <property type="component" value="Unassembled WGS sequence"/>
</dbReference>
<evidence type="ECO:0000313" key="2">
    <source>
        <dbReference type="EMBL" id="KAK4215107.1"/>
    </source>
</evidence>
<sequence length="454" mass="48620">MSDQDSNAVTPSGGARGLGEQPRINYDQTSDATITPTRANAREPRSSGKSKTRGSGNKKGAPRTPRTPRTPKNPKTPTSGRTATAVTPSKRGGAATAKDEWGVRGILAEQRHKGNTLHCLLEWAPSWHRVDQSHIGKEILADWAARKSLQAGEGSSSAGSSSSNDLYKTTIPEKDWPAFPLEKLVEQPSQQAVQSPAGGQSHSSTPSRHSGTPTTTPSRTGAEASASSSGPAATSTRRPNYVPITLAIREGERSDAANIFRREGWQSNDSMSRKTPRPGPPGPLKAADVVAWMNYFRQDIERELELRLFSTDGWKIDNDDAVFPADQLYAGDNFMICMDSGAAGSEGFVSTIRSVPGEGELELGIPPVCISVTLNTAGTFYLDNPTVQLVPNPLGALHIYDRKRLKKIADDIHTGQRGTPPPVGQLFDLLVEAVNLDIAQGRSTRARASPSALS</sequence>
<comment type="caution">
    <text evidence="2">The sequence shown here is derived from an EMBL/GenBank/DDBJ whole genome shotgun (WGS) entry which is preliminary data.</text>
</comment>
<protein>
    <submittedName>
        <fullName evidence="2">Uncharacterized protein</fullName>
    </submittedName>
</protein>
<proteinExistence type="predicted"/>
<organism evidence="2 3">
    <name type="scientific">Rhypophila decipiens</name>
    <dbReference type="NCBI Taxonomy" id="261697"/>
    <lineage>
        <taxon>Eukaryota</taxon>
        <taxon>Fungi</taxon>
        <taxon>Dikarya</taxon>
        <taxon>Ascomycota</taxon>
        <taxon>Pezizomycotina</taxon>
        <taxon>Sordariomycetes</taxon>
        <taxon>Sordariomycetidae</taxon>
        <taxon>Sordariales</taxon>
        <taxon>Naviculisporaceae</taxon>
        <taxon>Rhypophila</taxon>
    </lineage>
</organism>
<feature type="region of interest" description="Disordered" evidence="1">
    <location>
        <begin position="186"/>
        <end position="241"/>
    </location>
</feature>
<keyword evidence="3" id="KW-1185">Reference proteome</keyword>
<reference evidence="2" key="2">
    <citation type="submission" date="2023-05" db="EMBL/GenBank/DDBJ databases">
        <authorList>
            <consortium name="Lawrence Berkeley National Laboratory"/>
            <person name="Steindorff A."/>
            <person name="Hensen N."/>
            <person name="Bonometti L."/>
            <person name="Westerberg I."/>
            <person name="Brannstrom I.O."/>
            <person name="Guillou S."/>
            <person name="Cros-Aarteil S."/>
            <person name="Calhoun S."/>
            <person name="Haridas S."/>
            <person name="Kuo A."/>
            <person name="Mondo S."/>
            <person name="Pangilinan J."/>
            <person name="Riley R."/>
            <person name="Labutti K."/>
            <person name="Andreopoulos B."/>
            <person name="Lipzen A."/>
            <person name="Chen C."/>
            <person name="Yanf M."/>
            <person name="Daum C."/>
            <person name="Ng V."/>
            <person name="Clum A."/>
            <person name="Ohm R."/>
            <person name="Martin F."/>
            <person name="Silar P."/>
            <person name="Natvig D."/>
            <person name="Lalanne C."/>
            <person name="Gautier V."/>
            <person name="Ament-Velasquez S.L."/>
            <person name="Kruys A."/>
            <person name="Hutchinson M.I."/>
            <person name="Powell A.J."/>
            <person name="Barry K."/>
            <person name="Miller A.N."/>
            <person name="Grigoriev I.V."/>
            <person name="Debuchy R."/>
            <person name="Gladieux P."/>
            <person name="Thoren M.H."/>
            <person name="Johannesson H."/>
        </authorList>
    </citation>
    <scope>NUCLEOTIDE SEQUENCE</scope>
    <source>
        <strain evidence="2">PSN293</strain>
    </source>
</reference>
<gene>
    <name evidence="2" type="ORF">QBC37DRAFT_399036</name>
</gene>
<feature type="compositionally biased region" description="Low complexity" evidence="1">
    <location>
        <begin position="47"/>
        <end position="64"/>
    </location>
</feature>